<protein>
    <recommendedName>
        <fullName evidence="8">DEAD/DEAH box helicase domain-containing protein</fullName>
    </recommendedName>
</protein>
<accession>A0A9P3LJE0</accession>
<dbReference type="EMBL" id="BPQB01000069">
    <property type="protein sequence ID" value="GJE97213.1"/>
    <property type="molecule type" value="Genomic_DNA"/>
</dbReference>
<feature type="compositionally biased region" description="Basic and acidic residues" evidence="5">
    <location>
        <begin position="158"/>
        <end position="183"/>
    </location>
</feature>
<keyword evidence="1" id="KW-0547">Nucleotide-binding</keyword>
<dbReference type="GO" id="GO:0000712">
    <property type="term" value="P:resolution of meiotic recombination intermediates"/>
    <property type="evidence" value="ECO:0007669"/>
    <property type="project" value="TreeGrafter"/>
</dbReference>
<dbReference type="Proteomes" id="UP000703269">
    <property type="component" value="Unassembled WGS sequence"/>
</dbReference>
<evidence type="ECO:0000256" key="2">
    <source>
        <dbReference type="ARBA" id="ARBA00022801"/>
    </source>
</evidence>
<dbReference type="AlphaFoldDB" id="A0A9P3LJE0"/>
<name>A0A9P3LJE0_9APHY</name>
<dbReference type="InterPro" id="IPR050474">
    <property type="entry name" value="Hel308_SKI2-like"/>
</dbReference>
<keyword evidence="7" id="KW-1185">Reference proteome</keyword>
<dbReference type="OrthoDB" id="5575at2759"/>
<evidence type="ECO:0000256" key="3">
    <source>
        <dbReference type="ARBA" id="ARBA00022806"/>
    </source>
</evidence>
<dbReference type="GO" id="GO:0016787">
    <property type="term" value="F:hydrolase activity"/>
    <property type="evidence" value="ECO:0007669"/>
    <property type="project" value="UniProtKB-KW"/>
</dbReference>
<organism evidence="6 7">
    <name type="scientific">Phanerochaete sordida</name>
    <dbReference type="NCBI Taxonomy" id="48140"/>
    <lineage>
        <taxon>Eukaryota</taxon>
        <taxon>Fungi</taxon>
        <taxon>Dikarya</taxon>
        <taxon>Basidiomycota</taxon>
        <taxon>Agaricomycotina</taxon>
        <taxon>Agaricomycetes</taxon>
        <taxon>Polyporales</taxon>
        <taxon>Phanerochaetaceae</taxon>
        <taxon>Phanerochaete</taxon>
    </lineage>
</organism>
<evidence type="ECO:0000313" key="7">
    <source>
        <dbReference type="Proteomes" id="UP000703269"/>
    </source>
</evidence>
<dbReference type="InterPro" id="IPR027417">
    <property type="entry name" value="P-loop_NTPase"/>
</dbReference>
<sequence>MDADEKLKVQVPKTATLVLGSTVQPKRIIDLEAMTFSLMSNKKRKLPKGSFNRARKVYEDIHVPAPKELTVNAIQYVPITELPPWAQEGFKGIKTLNRVQNKLFPIAFGTDEPVLLCAPTGAGETNVGMLIIPNELAKYHDEEMGQFDLDAGWHREGLETPRGRDDGLRVHRQHRGDAGRGRVDVPTSFCGDARSSARPSTQCLRA</sequence>
<dbReference type="Gene3D" id="3.40.50.300">
    <property type="entry name" value="P-loop containing nucleotide triphosphate hydrolases"/>
    <property type="match status" value="1"/>
</dbReference>
<dbReference type="PANTHER" id="PTHR47961">
    <property type="entry name" value="DNA POLYMERASE THETA, PUTATIVE (AFU_ORTHOLOGUE AFUA_1G05260)-RELATED"/>
    <property type="match status" value="1"/>
</dbReference>
<dbReference type="GO" id="GO:0005634">
    <property type="term" value="C:nucleus"/>
    <property type="evidence" value="ECO:0007669"/>
    <property type="project" value="TreeGrafter"/>
</dbReference>
<evidence type="ECO:0008006" key="8">
    <source>
        <dbReference type="Google" id="ProtNLM"/>
    </source>
</evidence>
<evidence type="ECO:0000256" key="4">
    <source>
        <dbReference type="ARBA" id="ARBA00022840"/>
    </source>
</evidence>
<comment type="caution">
    <text evidence="6">The sequence shown here is derived from an EMBL/GenBank/DDBJ whole genome shotgun (WGS) entry which is preliminary data.</text>
</comment>
<evidence type="ECO:0000256" key="5">
    <source>
        <dbReference type="SAM" id="MobiDB-lite"/>
    </source>
</evidence>
<feature type="region of interest" description="Disordered" evidence="5">
    <location>
        <begin position="158"/>
        <end position="206"/>
    </location>
</feature>
<dbReference type="PANTHER" id="PTHR47961:SF4">
    <property type="entry name" value="ACTIVATING SIGNAL COINTEGRATOR 1 COMPLEX SUBUNIT 3"/>
    <property type="match status" value="1"/>
</dbReference>
<evidence type="ECO:0000256" key="1">
    <source>
        <dbReference type="ARBA" id="ARBA00022741"/>
    </source>
</evidence>
<feature type="compositionally biased region" description="Polar residues" evidence="5">
    <location>
        <begin position="197"/>
        <end position="206"/>
    </location>
</feature>
<keyword evidence="2" id="KW-0378">Hydrolase</keyword>
<reference evidence="6 7" key="1">
    <citation type="submission" date="2021-08" db="EMBL/GenBank/DDBJ databases">
        <title>Draft Genome Sequence of Phanerochaete sordida strain YK-624.</title>
        <authorList>
            <person name="Mori T."/>
            <person name="Dohra H."/>
            <person name="Suzuki T."/>
            <person name="Kawagishi H."/>
            <person name="Hirai H."/>
        </authorList>
    </citation>
    <scope>NUCLEOTIDE SEQUENCE [LARGE SCALE GENOMIC DNA]</scope>
    <source>
        <strain evidence="6 7">YK-624</strain>
    </source>
</reference>
<keyword evidence="3" id="KW-0347">Helicase</keyword>
<dbReference type="GO" id="GO:0005524">
    <property type="term" value="F:ATP binding"/>
    <property type="evidence" value="ECO:0007669"/>
    <property type="project" value="UniProtKB-KW"/>
</dbReference>
<gene>
    <name evidence="6" type="ORF">PsYK624_134260</name>
</gene>
<keyword evidence="4" id="KW-0067">ATP-binding</keyword>
<dbReference type="SUPFAM" id="SSF52540">
    <property type="entry name" value="P-loop containing nucleoside triphosphate hydrolases"/>
    <property type="match status" value="1"/>
</dbReference>
<dbReference type="GO" id="GO:0003678">
    <property type="term" value="F:DNA helicase activity"/>
    <property type="evidence" value="ECO:0007669"/>
    <property type="project" value="TreeGrafter"/>
</dbReference>
<proteinExistence type="predicted"/>
<evidence type="ECO:0000313" key="6">
    <source>
        <dbReference type="EMBL" id="GJE97213.1"/>
    </source>
</evidence>